<feature type="region of interest" description="Disordered" evidence="1">
    <location>
        <begin position="593"/>
        <end position="614"/>
    </location>
</feature>
<evidence type="ECO:0000313" key="4">
    <source>
        <dbReference type="Proteomes" id="UP000317648"/>
    </source>
</evidence>
<dbReference type="OrthoDB" id="253409at2"/>
<dbReference type="InterPro" id="IPR012334">
    <property type="entry name" value="Pectin_lyas_fold"/>
</dbReference>
<dbReference type="SMART" id="SM00710">
    <property type="entry name" value="PbH1"/>
    <property type="match status" value="6"/>
</dbReference>
<dbReference type="RefSeq" id="WP_145055756.1">
    <property type="nucleotide sequence ID" value="NZ_CP036433.1"/>
</dbReference>
<evidence type="ECO:0000313" key="3">
    <source>
        <dbReference type="EMBL" id="QDU96991.1"/>
    </source>
</evidence>
<feature type="domain" description="Right handed beta helix" evidence="2">
    <location>
        <begin position="369"/>
        <end position="477"/>
    </location>
</feature>
<accession>A0A518DYW9</accession>
<dbReference type="GO" id="GO:0016829">
    <property type="term" value="F:lyase activity"/>
    <property type="evidence" value="ECO:0007669"/>
    <property type="project" value="UniProtKB-KW"/>
</dbReference>
<keyword evidence="3" id="KW-0456">Lyase</keyword>
<proteinExistence type="predicted"/>
<dbReference type="InterPro" id="IPR006626">
    <property type="entry name" value="PbH1"/>
</dbReference>
<dbReference type="Pfam" id="PF13229">
    <property type="entry name" value="Beta_helix"/>
    <property type="match status" value="1"/>
</dbReference>
<dbReference type="Gene3D" id="2.160.20.10">
    <property type="entry name" value="Single-stranded right-handed beta-helix, Pectin lyase-like"/>
    <property type="match status" value="2"/>
</dbReference>
<dbReference type="Proteomes" id="UP000317648">
    <property type="component" value="Chromosome"/>
</dbReference>
<dbReference type="InterPro" id="IPR011050">
    <property type="entry name" value="Pectin_lyase_fold/virulence"/>
</dbReference>
<dbReference type="KEGG" id="lcre:Pla8534_48160"/>
<dbReference type="SUPFAM" id="SSF51126">
    <property type="entry name" value="Pectin lyase-like"/>
    <property type="match status" value="2"/>
</dbReference>
<dbReference type="AlphaFoldDB" id="A0A518DYW9"/>
<name>A0A518DYW9_9BACT</name>
<dbReference type="EMBL" id="CP036433">
    <property type="protein sequence ID" value="QDU96991.1"/>
    <property type="molecule type" value="Genomic_DNA"/>
</dbReference>
<keyword evidence="4" id="KW-1185">Reference proteome</keyword>
<sequence length="614" mass="67322">MTTWNHPPQPQQAGALVRFVCLATFAALGVAPVDHLAAADSFDWIPSEALADGSRTADTGEQILPTLTETATPKATADLAKFTREYTLELGKFGISNQGRNPVETSKGINAALQHAKTLKANRILFPPGEYLLSAADPIVIDHQDTVINLNGAVLQLSPNDQKNYSIIDIIVGAENLRLTNGKLRGDKDKHDFSQGGSHEWGHGLIVHGGKNLEIDHLEISNCTGDGANTRFTGARDRPELLAAIKHSVYIKHLEQGAFTAEGVKVDSKEKTRSIEPFDLTSCNGEFEFGYSTGYLGYPFVKGRVYQTYFYDDQKNFLERKKCLQFRKVKIPAGGKYLHLEFNQPEVTDVPLHAGAGKGSFIGRITNFQGSVDVHFHHNQLNKNRRLGLAFCGGRQWLIEDCLFAGNGGTAPAFGIDFEDGWEFMQDVVVRNNRFRDNVAGDLVICAGSELLIEGNVFEKTVAVHGRPHNYTFRNNKYTGGTVRYMTRTGVAKIHNNTYENCSLAIVFDNKAVADGLNREAGQAVATPALTLENETLSDVKKVSGTYLQFVNSTMNNVQFVAGDDTRLVRFQGCKVRDSSILYEAAGPPVLVEVDDENSAPAPTGPGLDRRQSK</sequence>
<dbReference type="InterPro" id="IPR039448">
    <property type="entry name" value="Beta_helix"/>
</dbReference>
<gene>
    <name evidence="3" type="ORF">Pla8534_48160</name>
</gene>
<reference evidence="3 4" key="1">
    <citation type="submission" date="2019-02" db="EMBL/GenBank/DDBJ databases">
        <title>Deep-cultivation of Planctomycetes and their phenomic and genomic characterization uncovers novel biology.</title>
        <authorList>
            <person name="Wiegand S."/>
            <person name="Jogler M."/>
            <person name="Boedeker C."/>
            <person name="Pinto D."/>
            <person name="Vollmers J."/>
            <person name="Rivas-Marin E."/>
            <person name="Kohn T."/>
            <person name="Peeters S.H."/>
            <person name="Heuer A."/>
            <person name="Rast P."/>
            <person name="Oberbeckmann S."/>
            <person name="Bunk B."/>
            <person name="Jeske O."/>
            <person name="Meyerdierks A."/>
            <person name="Storesund J.E."/>
            <person name="Kallscheuer N."/>
            <person name="Luecker S."/>
            <person name="Lage O.M."/>
            <person name="Pohl T."/>
            <person name="Merkel B.J."/>
            <person name="Hornburger P."/>
            <person name="Mueller R.-W."/>
            <person name="Bruemmer F."/>
            <person name="Labrenz M."/>
            <person name="Spormann A.M."/>
            <person name="Op den Camp H."/>
            <person name="Overmann J."/>
            <person name="Amann R."/>
            <person name="Jetten M.S.M."/>
            <person name="Mascher T."/>
            <person name="Medema M.H."/>
            <person name="Devos D.P."/>
            <person name="Kaster A.-K."/>
            <person name="Ovreas L."/>
            <person name="Rohde M."/>
            <person name="Galperin M.Y."/>
            <person name="Jogler C."/>
        </authorList>
    </citation>
    <scope>NUCLEOTIDE SEQUENCE [LARGE SCALE GENOMIC DNA]</scope>
    <source>
        <strain evidence="3 4">Pla85_3_4</strain>
    </source>
</reference>
<organism evidence="3 4">
    <name type="scientific">Lignipirellula cremea</name>
    <dbReference type="NCBI Taxonomy" id="2528010"/>
    <lineage>
        <taxon>Bacteria</taxon>
        <taxon>Pseudomonadati</taxon>
        <taxon>Planctomycetota</taxon>
        <taxon>Planctomycetia</taxon>
        <taxon>Pirellulales</taxon>
        <taxon>Pirellulaceae</taxon>
        <taxon>Lignipirellula</taxon>
    </lineage>
</organism>
<evidence type="ECO:0000259" key="2">
    <source>
        <dbReference type="Pfam" id="PF13229"/>
    </source>
</evidence>
<protein>
    <submittedName>
        <fullName evidence="3">Pectate lyase superfamily protein</fullName>
    </submittedName>
</protein>
<evidence type="ECO:0000256" key="1">
    <source>
        <dbReference type="SAM" id="MobiDB-lite"/>
    </source>
</evidence>